<comment type="caution">
    <text evidence="2">The sequence shown here is derived from an EMBL/GenBank/DDBJ whole genome shotgun (WGS) entry which is preliminary data.</text>
</comment>
<evidence type="ECO:0000313" key="3">
    <source>
        <dbReference type="Proteomes" id="UP000034050"/>
    </source>
</evidence>
<dbReference type="InterPro" id="IPR029063">
    <property type="entry name" value="SAM-dependent_MTases_sf"/>
</dbReference>
<dbReference type="EMBL" id="LCFD01000002">
    <property type="protein sequence ID" value="KKS87544.1"/>
    <property type="molecule type" value="Genomic_DNA"/>
</dbReference>
<evidence type="ECO:0000259" key="1">
    <source>
        <dbReference type="Pfam" id="PF01170"/>
    </source>
</evidence>
<dbReference type="CDD" id="cd02440">
    <property type="entry name" value="AdoMet_MTases"/>
    <property type="match status" value="1"/>
</dbReference>
<protein>
    <recommendedName>
        <fullName evidence="1">Ribosomal RNA large subunit methyltransferase K/L-like methyltransferase domain-containing protein</fullName>
    </recommendedName>
</protein>
<sequence length="393" mass="43569">MKTYIFLLGQARELCLAELTEVLKFFRLGHPSVSGNLAFVQSASSLECDQLQSLLGGTIKIAEIRGKIPDLTAESIVEFMDVGEKTSYTFSLSVYSPEPKIDESLHGEVKALLTPKFSSVRYVLPKNDTLSSVVVTKQRVDEYLLVFDSKEKVWLIAKTVSVQNVESWSKRDFGRPFADPKAGMLPPKVARMMVNLALPESPGATKSLLDPFCGMGTILAEGSVSGWQVVGSDQSAVVVEKARKNLDWLVSEFDLKLTDFKLYVADATHVSKQLSGVTVSAIVTEPFLGAPFELRAGRLTQKGRPASTESIENTLKGLQKLYLGALKDWTKILAKNGKVVMVWPEINFNQRQYPVKKLVDSCEKLGYTLTQGPYTYGRPQAVVKRKIYVFKKI</sequence>
<dbReference type="PANTHER" id="PTHR14911:SF13">
    <property type="entry name" value="TRNA (GUANINE(6)-N2)-METHYLTRANSFERASE THUMP3"/>
    <property type="match status" value="1"/>
</dbReference>
<dbReference type="Proteomes" id="UP000034050">
    <property type="component" value="Unassembled WGS sequence"/>
</dbReference>
<dbReference type="GO" id="GO:0030488">
    <property type="term" value="P:tRNA methylation"/>
    <property type="evidence" value="ECO:0007669"/>
    <property type="project" value="TreeGrafter"/>
</dbReference>
<dbReference type="STRING" id="1618446.UV61_C0002G0265"/>
<dbReference type="SUPFAM" id="SSF53335">
    <property type="entry name" value="S-adenosyl-L-methionine-dependent methyltransferases"/>
    <property type="match status" value="1"/>
</dbReference>
<proteinExistence type="predicted"/>
<dbReference type="PANTHER" id="PTHR14911">
    <property type="entry name" value="THUMP DOMAIN-CONTAINING"/>
    <property type="match status" value="1"/>
</dbReference>
<dbReference type="GO" id="GO:0016423">
    <property type="term" value="F:tRNA (guanine) methyltransferase activity"/>
    <property type="evidence" value="ECO:0007669"/>
    <property type="project" value="TreeGrafter"/>
</dbReference>
<dbReference type="Gene3D" id="3.40.50.150">
    <property type="entry name" value="Vaccinia Virus protein VP39"/>
    <property type="match status" value="1"/>
</dbReference>
<organism evidence="2 3">
    <name type="scientific">Candidatus Gottesmanbacteria bacterium GW2011_GWB1_43_11</name>
    <dbReference type="NCBI Taxonomy" id="1618446"/>
    <lineage>
        <taxon>Bacteria</taxon>
        <taxon>Candidatus Gottesmaniibacteriota</taxon>
    </lineage>
</organism>
<dbReference type="AlphaFoldDB" id="A0A0G1CPR7"/>
<gene>
    <name evidence="2" type="ORF">UV61_C0002G0265</name>
</gene>
<evidence type="ECO:0000313" key="2">
    <source>
        <dbReference type="EMBL" id="KKS87544.1"/>
    </source>
</evidence>
<dbReference type="Pfam" id="PF01170">
    <property type="entry name" value="UPF0020"/>
    <property type="match status" value="1"/>
</dbReference>
<accession>A0A0G1CPR7</accession>
<dbReference type="InterPro" id="IPR000241">
    <property type="entry name" value="RlmKL-like_Mtase"/>
</dbReference>
<reference evidence="2 3" key="1">
    <citation type="journal article" date="2015" name="Nature">
        <title>rRNA introns, odd ribosomes, and small enigmatic genomes across a large radiation of phyla.</title>
        <authorList>
            <person name="Brown C.T."/>
            <person name="Hug L.A."/>
            <person name="Thomas B.C."/>
            <person name="Sharon I."/>
            <person name="Castelle C.J."/>
            <person name="Singh A."/>
            <person name="Wilkins M.J."/>
            <person name="Williams K.H."/>
            <person name="Banfield J.F."/>
        </authorList>
    </citation>
    <scope>NUCLEOTIDE SEQUENCE [LARGE SCALE GENOMIC DNA]</scope>
</reference>
<feature type="domain" description="Ribosomal RNA large subunit methyltransferase K/L-like methyltransferase" evidence="1">
    <location>
        <begin position="182"/>
        <end position="246"/>
    </location>
</feature>
<name>A0A0G1CPR7_9BACT</name>